<gene>
    <name evidence="2" type="ORF">T310_7801</name>
</gene>
<organism evidence="2 3">
    <name type="scientific">Rasamsonia emersonii (strain ATCC 16479 / CBS 393.64 / IMI 116815)</name>
    <dbReference type="NCBI Taxonomy" id="1408163"/>
    <lineage>
        <taxon>Eukaryota</taxon>
        <taxon>Fungi</taxon>
        <taxon>Dikarya</taxon>
        <taxon>Ascomycota</taxon>
        <taxon>Pezizomycotina</taxon>
        <taxon>Eurotiomycetes</taxon>
        <taxon>Eurotiomycetidae</taxon>
        <taxon>Eurotiales</taxon>
        <taxon>Trichocomaceae</taxon>
        <taxon>Rasamsonia</taxon>
    </lineage>
</organism>
<feature type="signal peptide" evidence="1">
    <location>
        <begin position="1"/>
        <end position="27"/>
    </location>
</feature>
<evidence type="ECO:0000313" key="3">
    <source>
        <dbReference type="Proteomes" id="UP000053958"/>
    </source>
</evidence>
<dbReference type="Proteomes" id="UP000053958">
    <property type="component" value="Unassembled WGS sequence"/>
</dbReference>
<sequence>MKLASAAAVSIGTLLALLQLTPAPFNAIVIALDCGVAGAVTSQIIGHTVGKKGGKYDESIDFVEERDQDPFAGLPQPAADECKAQLKGAKPIRLIEQTIGLLVSIAMNCRLGAGFSPLENSKPQRGDNILIRGWSMASHLESMYGFPDQALVKDDHLNLPIRT</sequence>
<protein>
    <submittedName>
        <fullName evidence="2">Uncharacterized protein</fullName>
    </submittedName>
</protein>
<comment type="caution">
    <text evidence="2">The sequence shown here is derived from an EMBL/GenBank/DDBJ whole genome shotgun (WGS) entry which is preliminary data.</text>
</comment>
<dbReference type="GeneID" id="25320066"/>
<feature type="chain" id="PRO_5002481935" evidence="1">
    <location>
        <begin position="28"/>
        <end position="163"/>
    </location>
</feature>
<evidence type="ECO:0000313" key="2">
    <source>
        <dbReference type="EMBL" id="KKA18255.1"/>
    </source>
</evidence>
<name>A0A0F4YJH5_RASE3</name>
<accession>A0A0F4YJH5</accession>
<proteinExistence type="predicted"/>
<reference evidence="2 3" key="1">
    <citation type="submission" date="2015-04" db="EMBL/GenBank/DDBJ databases">
        <authorList>
            <person name="Heijne W.H."/>
            <person name="Fedorova N.D."/>
            <person name="Nierman W.C."/>
            <person name="Vollebregt A.W."/>
            <person name="Zhao Z."/>
            <person name="Wu L."/>
            <person name="Kumar M."/>
            <person name="Stam H."/>
            <person name="van den Berg M.A."/>
            <person name="Pel H.J."/>
        </authorList>
    </citation>
    <scope>NUCLEOTIDE SEQUENCE [LARGE SCALE GENOMIC DNA]</scope>
    <source>
        <strain evidence="2 3">CBS 393.64</strain>
    </source>
</reference>
<dbReference type="EMBL" id="LASV01000477">
    <property type="protein sequence ID" value="KKA18255.1"/>
    <property type="molecule type" value="Genomic_DNA"/>
</dbReference>
<evidence type="ECO:0000256" key="1">
    <source>
        <dbReference type="SAM" id="SignalP"/>
    </source>
</evidence>
<keyword evidence="1" id="KW-0732">Signal</keyword>
<keyword evidence="3" id="KW-1185">Reference proteome</keyword>
<dbReference type="RefSeq" id="XP_013324867.1">
    <property type="nucleotide sequence ID" value="XM_013469413.1"/>
</dbReference>
<dbReference type="AlphaFoldDB" id="A0A0F4YJH5"/>